<dbReference type="AlphaFoldDB" id="A0AAD1UC03"/>
<protein>
    <recommendedName>
        <fullName evidence="1">E2 ubiquitin-conjugating enzyme</fullName>
        <ecNumber evidence="1">2.3.2.23</ecNumber>
    </recommendedName>
</protein>
<dbReference type="Proteomes" id="UP001295684">
    <property type="component" value="Unassembled WGS sequence"/>
</dbReference>
<evidence type="ECO:0000256" key="3">
    <source>
        <dbReference type="ARBA" id="ARBA00022741"/>
    </source>
</evidence>
<dbReference type="PROSITE" id="PS50127">
    <property type="entry name" value="UBC_2"/>
    <property type="match status" value="1"/>
</dbReference>
<name>A0AAD1UC03_EUPCR</name>
<evidence type="ECO:0000313" key="11">
    <source>
        <dbReference type="Proteomes" id="UP001295684"/>
    </source>
</evidence>
<organism evidence="10 11">
    <name type="scientific">Euplotes crassus</name>
    <dbReference type="NCBI Taxonomy" id="5936"/>
    <lineage>
        <taxon>Eukaryota</taxon>
        <taxon>Sar</taxon>
        <taxon>Alveolata</taxon>
        <taxon>Ciliophora</taxon>
        <taxon>Intramacronucleata</taxon>
        <taxon>Spirotrichea</taxon>
        <taxon>Hypotrichia</taxon>
        <taxon>Euplotida</taxon>
        <taxon>Euplotidae</taxon>
        <taxon>Moneuplotes</taxon>
    </lineage>
</organism>
<keyword evidence="2" id="KW-0808">Transferase</keyword>
<dbReference type="PROSITE" id="PS00183">
    <property type="entry name" value="UBC_1"/>
    <property type="match status" value="1"/>
</dbReference>
<dbReference type="GO" id="GO:0061631">
    <property type="term" value="F:ubiquitin conjugating enzyme activity"/>
    <property type="evidence" value="ECO:0007669"/>
    <property type="project" value="UniProtKB-EC"/>
</dbReference>
<dbReference type="PANTHER" id="PTHR24067">
    <property type="entry name" value="UBIQUITIN-CONJUGATING ENZYME E2"/>
    <property type="match status" value="1"/>
</dbReference>
<feature type="region of interest" description="Disordered" evidence="8">
    <location>
        <begin position="256"/>
        <end position="279"/>
    </location>
</feature>
<dbReference type="GO" id="GO:0005524">
    <property type="term" value="F:ATP binding"/>
    <property type="evidence" value="ECO:0007669"/>
    <property type="project" value="UniProtKB-UniRule"/>
</dbReference>
<evidence type="ECO:0000313" key="10">
    <source>
        <dbReference type="EMBL" id="CAI2366047.1"/>
    </source>
</evidence>
<keyword evidence="4 7" id="KW-0833">Ubl conjugation pathway</keyword>
<dbReference type="Gene3D" id="3.10.110.10">
    <property type="entry name" value="Ubiquitin Conjugating Enzyme"/>
    <property type="match status" value="1"/>
</dbReference>
<proteinExistence type="inferred from homology"/>
<evidence type="ECO:0000259" key="9">
    <source>
        <dbReference type="PROSITE" id="PS50127"/>
    </source>
</evidence>
<evidence type="ECO:0000256" key="2">
    <source>
        <dbReference type="ARBA" id="ARBA00022679"/>
    </source>
</evidence>
<sequence>MNSAPVADINPKILLALAKQQKMLIDSPQEGITLIQNPTDVTDIKADIEGPVDTPYEGGIFRCTLRIDSEFPRVAPKGYFLTKIFHPNVASNGDICVNTLKKDWNPAKWSLKHILGVIRCLLIIPFPESSLNEEAGRLFMDDYEEYSRMAKLITKIHALKSKESDEVDENENTIFPKAAPKLLKEETKEKFISSIKFQYRQASNRDVSMEEEDKVKGPLQNFSNMMNSNAGNSEETMNITEVPSFAAKSSKVSGASLFGTKTDANVKKPKNKKKKVRRI</sequence>
<dbReference type="SUPFAM" id="SSF54495">
    <property type="entry name" value="UBC-like"/>
    <property type="match status" value="1"/>
</dbReference>
<comment type="similarity">
    <text evidence="7">Belongs to the ubiquitin-conjugating enzyme family.</text>
</comment>
<reference evidence="10" key="1">
    <citation type="submission" date="2023-07" db="EMBL/GenBank/DDBJ databases">
        <authorList>
            <consortium name="AG Swart"/>
            <person name="Singh M."/>
            <person name="Singh A."/>
            <person name="Seah K."/>
            <person name="Emmerich C."/>
        </authorList>
    </citation>
    <scope>NUCLEOTIDE SEQUENCE</scope>
    <source>
        <strain evidence="10">DP1</strain>
    </source>
</reference>
<dbReference type="InterPro" id="IPR023313">
    <property type="entry name" value="UBQ-conjugating_AS"/>
</dbReference>
<dbReference type="CDD" id="cd23804">
    <property type="entry name" value="UBCc_UBE2S"/>
    <property type="match status" value="1"/>
</dbReference>
<feature type="domain" description="UBC core" evidence="9">
    <location>
        <begin position="12"/>
        <end position="159"/>
    </location>
</feature>
<dbReference type="SMART" id="SM00212">
    <property type="entry name" value="UBCc"/>
    <property type="match status" value="1"/>
</dbReference>
<evidence type="ECO:0000256" key="5">
    <source>
        <dbReference type="ARBA" id="ARBA00022840"/>
    </source>
</evidence>
<accession>A0AAD1UC03</accession>
<evidence type="ECO:0000256" key="6">
    <source>
        <dbReference type="PROSITE-ProRule" id="PRU10133"/>
    </source>
</evidence>
<keyword evidence="11" id="KW-1185">Reference proteome</keyword>
<dbReference type="EMBL" id="CAMPGE010007120">
    <property type="protein sequence ID" value="CAI2366047.1"/>
    <property type="molecule type" value="Genomic_DNA"/>
</dbReference>
<dbReference type="InterPro" id="IPR050113">
    <property type="entry name" value="Ub_conjugating_enzyme"/>
</dbReference>
<feature type="active site" description="Glycyl thioester intermediate" evidence="6">
    <location>
        <position position="96"/>
    </location>
</feature>
<keyword evidence="5 7" id="KW-0067">ATP-binding</keyword>
<gene>
    <name evidence="10" type="ORF">ECRASSUSDP1_LOCUS7318</name>
</gene>
<evidence type="ECO:0000256" key="7">
    <source>
        <dbReference type="RuleBase" id="RU362109"/>
    </source>
</evidence>
<comment type="caution">
    <text evidence="10">The sequence shown here is derived from an EMBL/GenBank/DDBJ whole genome shotgun (WGS) entry which is preliminary data.</text>
</comment>
<evidence type="ECO:0000256" key="4">
    <source>
        <dbReference type="ARBA" id="ARBA00022786"/>
    </source>
</evidence>
<feature type="compositionally biased region" description="Basic residues" evidence="8">
    <location>
        <begin position="267"/>
        <end position="279"/>
    </location>
</feature>
<keyword evidence="3 7" id="KW-0547">Nucleotide-binding</keyword>
<evidence type="ECO:0000256" key="8">
    <source>
        <dbReference type="SAM" id="MobiDB-lite"/>
    </source>
</evidence>
<dbReference type="EC" id="2.3.2.23" evidence="1"/>
<evidence type="ECO:0000256" key="1">
    <source>
        <dbReference type="ARBA" id="ARBA00012486"/>
    </source>
</evidence>
<dbReference type="Pfam" id="PF00179">
    <property type="entry name" value="UQ_con"/>
    <property type="match status" value="1"/>
</dbReference>
<dbReference type="InterPro" id="IPR000608">
    <property type="entry name" value="UBC"/>
</dbReference>
<dbReference type="FunFam" id="3.10.110.10:FF:000031">
    <property type="entry name" value="Ubiquitin-conjugating enzyme E2 22"/>
    <property type="match status" value="1"/>
</dbReference>
<dbReference type="InterPro" id="IPR016135">
    <property type="entry name" value="UBQ-conjugating_enzyme/RWD"/>
</dbReference>